<evidence type="ECO:0000313" key="7">
    <source>
        <dbReference type="EMBL" id="AHA85452.1"/>
    </source>
</evidence>
<dbReference type="EMBL" id="KF533704">
    <property type="protein sequence ID" value="AHA85482.1"/>
    <property type="molecule type" value="Genomic_RNA"/>
</dbReference>
<evidence type="ECO:0000256" key="3">
    <source>
        <dbReference type="RuleBase" id="RU003322"/>
    </source>
</evidence>
<evidence type="ECO:0000313" key="6">
    <source>
        <dbReference type="EMBL" id="AHA85441.1"/>
    </source>
</evidence>
<dbReference type="EMBL" id="KF533699">
    <property type="protein sequence ID" value="AHA85432.1"/>
    <property type="molecule type" value="Genomic_RNA"/>
</dbReference>
<keyword evidence="1 3" id="KW-0547">Nucleotide-binding</keyword>
<dbReference type="InterPro" id="IPR013126">
    <property type="entry name" value="Hsp_70_fam"/>
</dbReference>
<evidence type="ECO:0000313" key="5">
    <source>
        <dbReference type="EMBL" id="AHA85432.1"/>
    </source>
</evidence>
<dbReference type="EMBL" id="KF533701">
    <property type="protein sequence ID" value="AHA85452.1"/>
    <property type="molecule type" value="Genomic_RNA"/>
</dbReference>
<keyword evidence="2 3" id="KW-0067">ATP-binding</keyword>
<dbReference type="PANTHER" id="PTHR19375">
    <property type="entry name" value="HEAT SHOCK PROTEIN 70KDA"/>
    <property type="match status" value="1"/>
</dbReference>
<protein>
    <submittedName>
        <fullName evidence="4">ORF5</fullName>
    </submittedName>
</protein>
<organism evidence="4">
    <name type="scientific">Carrot yellow leaf virus</name>
    <dbReference type="NCBI Taxonomy" id="656190"/>
    <lineage>
        <taxon>Viruses</taxon>
        <taxon>Riboviria</taxon>
        <taxon>Orthornavirae</taxon>
        <taxon>Kitrinoviricota</taxon>
        <taxon>Alsuviricetes</taxon>
        <taxon>Martellivirales</taxon>
        <taxon>Closteroviridae</taxon>
        <taxon>Closterovirus</taxon>
        <taxon>Closterovirus flavicarotae</taxon>
    </lineage>
</organism>
<evidence type="ECO:0000313" key="8">
    <source>
        <dbReference type="EMBL" id="AHA85482.1"/>
    </source>
</evidence>
<dbReference type="SUPFAM" id="SSF100920">
    <property type="entry name" value="Heat shock protein 70kD (HSP70), peptide-binding domain"/>
    <property type="match status" value="1"/>
</dbReference>
<dbReference type="InterPro" id="IPR043129">
    <property type="entry name" value="ATPase_NBD"/>
</dbReference>
<evidence type="ECO:0000313" key="9">
    <source>
        <dbReference type="EMBL" id="AHA85492.1"/>
    </source>
</evidence>
<dbReference type="GO" id="GO:0005524">
    <property type="term" value="F:ATP binding"/>
    <property type="evidence" value="ECO:0007669"/>
    <property type="project" value="UniProtKB-KW"/>
</dbReference>
<name>A0A0A0P4U8_9CLOS</name>
<comment type="similarity">
    <text evidence="3">Belongs to the heat shock protein 70 family.</text>
</comment>
<sequence length="612" mass="67199">MVVFGLDFGTTFSTISVLKEGEIYLLKQQNSPYIPTYIFLSEETAEVAYGYDAESLMYGRKVKGSFFRDLKRWVGCNEKNFEKYMSLLKPGYKVELSLFGSSDLKTVKMHSFNPEGNYSYSLPDLIASFVRCIVYDAELCFKTKCTGIICSVPAGYNSCQRSFMLECVTLSGYTCLHIINEPSAAAFSAASRLGPKDKFVLVYDFGGGTFDVSGVSVRNGTFGVRSSGGDMNLGGRDVDRSFVEKLYGKIGGLTPDYSLDVSALKERISSIGSPIVYQLPVGGEFRSVEVDSSDLAEVALPYIQRTIEIMTKVHNDYYSSVSSNDKVPRSGKEKKETSDDGCVLITVGGSSYLPGLKGLLSAIPYVSRVIELPDARSSVAAGCAMYSLCLAKDSSMLLIDCASHHLSIPSYQCESIVLVPAGAPIPFSGRRTISLMNASATSSYNAILFEGDYSKCPMNERIYSSAIQLKDLGITAVRPVTCSITIELDVSSVGTITFKVKGEKGAEVTIGKDRMFDFSGCHSPTRSVMNLFNNVAERVVLNLVLTRTPEARSRLSLSEVDKLYNENRDYQLQILKKDYPSFNDVDTDVCRSLMGVFVQKILRGSRVERLPL</sequence>
<evidence type="ECO:0000313" key="4">
    <source>
        <dbReference type="EMBL" id="AHA85422.1"/>
    </source>
</evidence>
<dbReference type="EMBL" id="KF533698">
    <property type="protein sequence ID" value="AHA85422.1"/>
    <property type="molecule type" value="Genomic_RNA"/>
</dbReference>
<dbReference type="Gene3D" id="3.90.640.10">
    <property type="entry name" value="Actin, Chain A, domain 4"/>
    <property type="match status" value="1"/>
</dbReference>
<dbReference type="Gene3D" id="3.30.420.40">
    <property type="match status" value="2"/>
</dbReference>
<reference evidence="4" key="1">
    <citation type="journal article" date="2014" name="PLoS ONE">
        <title>Carrot yellow leaf virus Is Associated with Carrot Internal Necrosis.</title>
        <authorList>
            <person name="Adams I.P."/>
            <person name="Skelton A."/>
            <person name="Macarthur R."/>
            <person name="Hodges T."/>
            <person name="Hinds H."/>
            <person name="Flint L."/>
            <person name="Nath P.D."/>
            <person name="Boonham N."/>
            <person name="Fox A."/>
        </authorList>
    </citation>
    <scope>NUCLEOTIDE SEQUENCE</scope>
    <source>
        <strain evidence="4">CYLV_S11</strain>
        <strain evidence="5">CYLV_S14</strain>
        <strain evidence="6">CYLV_S15</strain>
        <strain evidence="7">CYLV_S18</strain>
        <strain evidence="8">CYLV_S23</strain>
        <strain evidence="9">CYLV_S30</strain>
    </source>
</reference>
<dbReference type="EMBL" id="KF533700">
    <property type="protein sequence ID" value="AHA85441.1"/>
    <property type="molecule type" value="Genomic_RNA"/>
</dbReference>
<dbReference type="EMBL" id="KF533705">
    <property type="protein sequence ID" value="AHA85492.1"/>
    <property type="molecule type" value="Genomic_RNA"/>
</dbReference>
<dbReference type="PRINTS" id="PR00301">
    <property type="entry name" value="HEATSHOCK70"/>
</dbReference>
<dbReference type="Pfam" id="PF00012">
    <property type="entry name" value="HSP70"/>
    <property type="match status" value="1"/>
</dbReference>
<dbReference type="GO" id="GO:0140662">
    <property type="term" value="F:ATP-dependent protein folding chaperone"/>
    <property type="evidence" value="ECO:0007669"/>
    <property type="project" value="InterPro"/>
</dbReference>
<evidence type="ECO:0000256" key="1">
    <source>
        <dbReference type="ARBA" id="ARBA00022741"/>
    </source>
</evidence>
<accession>A0A0A0P4U8</accession>
<dbReference type="InterPro" id="IPR029047">
    <property type="entry name" value="HSP70_peptide-bd_sf"/>
</dbReference>
<dbReference type="SUPFAM" id="SSF53067">
    <property type="entry name" value="Actin-like ATPase domain"/>
    <property type="match status" value="2"/>
</dbReference>
<evidence type="ECO:0000256" key="2">
    <source>
        <dbReference type="ARBA" id="ARBA00022840"/>
    </source>
</evidence>
<proteinExistence type="inferred from homology"/>